<protein>
    <submittedName>
        <fullName evidence="2">Uncharacterized protein</fullName>
    </submittedName>
</protein>
<sequence>MSCATALLMPSLGQQGLATSEGCSPIPTPPTKMHAVSTCSGASLTRSGKRGLSSPGLIA</sequence>
<dbReference type="AlphaFoldDB" id="A0A0F3GVQ3"/>
<name>A0A0F3GVQ3_9BACT</name>
<proteinExistence type="predicted"/>
<feature type="region of interest" description="Disordered" evidence="1">
    <location>
        <begin position="34"/>
        <end position="59"/>
    </location>
</feature>
<comment type="caution">
    <text evidence="2">The sequence shown here is derived from an EMBL/GenBank/DDBJ whole genome shotgun (WGS) entry which is preliminary data.</text>
</comment>
<keyword evidence="3" id="KW-1185">Reference proteome</keyword>
<organism evidence="2 3">
    <name type="scientific">Candidatus Magnetobacterium bavaricum</name>
    <dbReference type="NCBI Taxonomy" id="29290"/>
    <lineage>
        <taxon>Bacteria</taxon>
        <taxon>Pseudomonadati</taxon>
        <taxon>Nitrospirota</taxon>
        <taxon>Thermodesulfovibrionia</taxon>
        <taxon>Thermodesulfovibrionales</taxon>
        <taxon>Candidatus Magnetobacteriaceae</taxon>
        <taxon>Candidatus Magnetobacterium</taxon>
    </lineage>
</organism>
<feature type="compositionally biased region" description="Polar residues" evidence="1">
    <location>
        <begin position="37"/>
        <end position="46"/>
    </location>
</feature>
<evidence type="ECO:0000256" key="1">
    <source>
        <dbReference type="SAM" id="MobiDB-lite"/>
    </source>
</evidence>
<dbReference type="Proteomes" id="UP000033423">
    <property type="component" value="Unassembled WGS sequence"/>
</dbReference>
<dbReference type="EMBL" id="LACI01000789">
    <property type="protein sequence ID" value="KJU85965.1"/>
    <property type="molecule type" value="Genomic_DNA"/>
</dbReference>
<accession>A0A0F3GVQ3</accession>
<evidence type="ECO:0000313" key="2">
    <source>
        <dbReference type="EMBL" id="KJU85965.1"/>
    </source>
</evidence>
<evidence type="ECO:0000313" key="3">
    <source>
        <dbReference type="Proteomes" id="UP000033423"/>
    </source>
</evidence>
<reference evidence="2 3" key="1">
    <citation type="submission" date="2015-02" db="EMBL/GenBank/DDBJ databases">
        <title>Single-cell genomics of uncultivated deep-branching MTB reveals a conserved set of magnetosome genes.</title>
        <authorList>
            <person name="Kolinko S."/>
            <person name="Richter M."/>
            <person name="Glockner F.O."/>
            <person name="Brachmann A."/>
            <person name="Schuler D."/>
        </authorList>
    </citation>
    <scope>NUCLEOTIDE SEQUENCE [LARGE SCALE GENOMIC DNA]</scope>
    <source>
        <strain evidence="2">TM-1</strain>
    </source>
</reference>
<gene>
    <name evidence="2" type="ORF">MBAV_001841</name>
</gene>